<dbReference type="Pfam" id="PF13520">
    <property type="entry name" value="AA_permease_2"/>
    <property type="match status" value="1"/>
</dbReference>
<name>A0A0P7BT92_9HYPO</name>
<accession>A0A0P7BT92</accession>
<comment type="caution">
    <text evidence="7">The sequence shown here is derived from an EMBL/GenBank/DDBJ whole genome shotgun (WGS) entry which is preliminary data.</text>
</comment>
<feature type="transmembrane region" description="Helical" evidence="6">
    <location>
        <begin position="185"/>
        <end position="204"/>
    </location>
</feature>
<evidence type="ECO:0000256" key="5">
    <source>
        <dbReference type="SAM" id="MobiDB-lite"/>
    </source>
</evidence>
<comment type="subcellular location">
    <subcellularLocation>
        <location evidence="1">Membrane</location>
        <topology evidence="1">Multi-pass membrane protein</topology>
    </subcellularLocation>
</comment>
<dbReference type="AlphaFoldDB" id="A0A0P7BT92"/>
<feature type="transmembrane region" description="Helical" evidence="6">
    <location>
        <begin position="85"/>
        <end position="103"/>
    </location>
</feature>
<dbReference type="Gene3D" id="1.20.1740.10">
    <property type="entry name" value="Amino acid/polyamine transporter I"/>
    <property type="match status" value="1"/>
</dbReference>
<keyword evidence="4 6" id="KW-0472">Membrane</keyword>
<keyword evidence="3 6" id="KW-1133">Transmembrane helix</keyword>
<feature type="transmembrane region" description="Helical" evidence="6">
    <location>
        <begin position="436"/>
        <end position="456"/>
    </location>
</feature>
<feature type="transmembrane region" description="Helical" evidence="6">
    <location>
        <begin position="356"/>
        <end position="377"/>
    </location>
</feature>
<keyword evidence="8" id="KW-1185">Reference proteome</keyword>
<dbReference type="InterPro" id="IPR050598">
    <property type="entry name" value="AminoAcid_Transporter"/>
</dbReference>
<feature type="transmembrane region" description="Helical" evidence="6">
    <location>
        <begin position="302"/>
        <end position="322"/>
    </location>
</feature>
<feature type="region of interest" description="Disordered" evidence="5">
    <location>
        <begin position="673"/>
        <end position="729"/>
    </location>
</feature>
<dbReference type="PANTHER" id="PTHR11785:SF353">
    <property type="entry name" value="METHIONINE TRANSPORTER (EUROFUNG)"/>
    <property type="match status" value="1"/>
</dbReference>
<sequence length="729" mass="80871">MDDFPTSVGGFRSAPPARDDVSMSSEGDLPPPENPNEIVTVAPKERFRLGYFDVTCLVMNRMIGSGIFNSPQRVMQGTHSTGASLLLWFAGIIYCLSGMHVYIEYGLNIPRYTIHGVEQSIPRSGGDLNYLQYVYRKPAYRKDTVLFSTCLFGIAFIALGNMAGNSISFATRVLRAAGNDDPANGTVRGIAIAVAFFTCFIHTFSRRGGIFLNNVFAIIKVMILLLIIVTAIVVGAGGLKKTDNVITDNTSTKNSFANASTDANGYAQAFLSIIFSFSGFEQPNYVLGEISRPRRKHPISSILGVSIVVLLYMAVNISYMVVVPKAEQISAEGGVAQRFFELTLGAVSNDETGTRVFNAFLAIASLGNIIVMTYTAARVKQEIAKEGIIPFAKFFAQDTDMSLGRVLSWVQKKGWFSSLLRIRWFSPEEHSERTPVGAFVLHLASCLILVFATWGMTPDNAYTLLTSLSAYVINAFFGTFLGLGILILRFRGPPVTPEGDNAHSQSAAPLTWREMTGKHISPALSVTCATIYTIGGLWPVVNTWIKPTRAILQPIKWWLAPTISWIVIGSGVVWFLGFVGVAWRTYRNHHKVFVVEKQPHFENADGFASSDDKEGRGSGGLVLVHETVYLSWVGKETLRERRPEQMVFDDGADEQPAQPMSYAGTDFAGFFQGQQQQQQFQQQQQQDQYPPYHQQQQYHHHQQQQQQQQHYQQDQSTGYGTGYRPSELN</sequence>
<feature type="transmembrane region" description="Helical" evidence="6">
    <location>
        <begin position="210"/>
        <end position="234"/>
    </location>
</feature>
<evidence type="ECO:0000256" key="2">
    <source>
        <dbReference type="ARBA" id="ARBA00022692"/>
    </source>
</evidence>
<organism evidence="7 8">
    <name type="scientific">Neonectria ditissima</name>
    <dbReference type="NCBI Taxonomy" id="78410"/>
    <lineage>
        <taxon>Eukaryota</taxon>
        <taxon>Fungi</taxon>
        <taxon>Dikarya</taxon>
        <taxon>Ascomycota</taxon>
        <taxon>Pezizomycotina</taxon>
        <taxon>Sordariomycetes</taxon>
        <taxon>Hypocreomycetidae</taxon>
        <taxon>Hypocreales</taxon>
        <taxon>Nectriaceae</taxon>
        <taxon>Neonectria</taxon>
    </lineage>
</organism>
<reference evidence="7 8" key="1">
    <citation type="submission" date="2015-09" db="EMBL/GenBank/DDBJ databases">
        <title>Draft genome of a European isolate of the apple canker pathogen Neonectria ditissima.</title>
        <authorList>
            <person name="Gomez-Cortecero A."/>
            <person name="Harrison R.J."/>
            <person name="Armitage A.D."/>
        </authorList>
    </citation>
    <scope>NUCLEOTIDE SEQUENCE [LARGE SCALE GENOMIC DNA]</scope>
    <source>
        <strain evidence="7 8">R09/05</strain>
    </source>
</reference>
<evidence type="ECO:0000256" key="4">
    <source>
        <dbReference type="ARBA" id="ARBA00023136"/>
    </source>
</evidence>
<dbReference type="GO" id="GO:0016020">
    <property type="term" value="C:membrane"/>
    <property type="evidence" value="ECO:0007669"/>
    <property type="project" value="UniProtKB-SubCell"/>
</dbReference>
<dbReference type="STRING" id="78410.A0A0P7BT92"/>
<dbReference type="EMBL" id="LKCW01000017">
    <property type="protein sequence ID" value="KPM44621.1"/>
    <property type="molecule type" value="Genomic_DNA"/>
</dbReference>
<feature type="transmembrane region" description="Helical" evidence="6">
    <location>
        <begin position="468"/>
        <end position="488"/>
    </location>
</feature>
<keyword evidence="2 6" id="KW-0812">Transmembrane</keyword>
<proteinExistence type="predicted"/>
<dbReference type="PANTHER" id="PTHR11785">
    <property type="entry name" value="AMINO ACID TRANSPORTER"/>
    <property type="match status" value="1"/>
</dbReference>
<feature type="transmembrane region" description="Helical" evidence="6">
    <location>
        <begin position="557"/>
        <end position="583"/>
    </location>
</feature>
<gene>
    <name evidence="7" type="ORF">AK830_g1904</name>
</gene>
<evidence type="ECO:0000313" key="7">
    <source>
        <dbReference type="EMBL" id="KPM44621.1"/>
    </source>
</evidence>
<feature type="compositionally biased region" description="Low complexity" evidence="5">
    <location>
        <begin position="673"/>
        <end position="715"/>
    </location>
</feature>
<protein>
    <recommendedName>
        <fullName evidence="9">High-affinity methionine permease</fullName>
    </recommendedName>
</protein>
<evidence type="ECO:0000313" key="8">
    <source>
        <dbReference type="Proteomes" id="UP000050424"/>
    </source>
</evidence>
<evidence type="ECO:0000256" key="6">
    <source>
        <dbReference type="SAM" id="Phobius"/>
    </source>
</evidence>
<dbReference type="Proteomes" id="UP000050424">
    <property type="component" value="Unassembled WGS sequence"/>
</dbReference>
<evidence type="ECO:0000256" key="3">
    <source>
        <dbReference type="ARBA" id="ARBA00022989"/>
    </source>
</evidence>
<dbReference type="GO" id="GO:0015179">
    <property type="term" value="F:L-amino acid transmembrane transporter activity"/>
    <property type="evidence" value="ECO:0007669"/>
    <property type="project" value="TreeGrafter"/>
</dbReference>
<dbReference type="InterPro" id="IPR002293">
    <property type="entry name" value="AA/rel_permease1"/>
</dbReference>
<evidence type="ECO:0008006" key="9">
    <source>
        <dbReference type="Google" id="ProtNLM"/>
    </source>
</evidence>
<feature type="transmembrane region" description="Helical" evidence="6">
    <location>
        <begin position="523"/>
        <end position="545"/>
    </location>
</feature>
<dbReference type="OrthoDB" id="5982228at2759"/>
<evidence type="ECO:0000256" key="1">
    <source>
        <dbReference type="ARBA" id="ARBA00004141"/>
    </source>
</evidence>
<feature type="transmembrane region" description="Helical" evidence="6">
    <location>
        <begin position="145"/>
        <end position="164"/>
    </location>
</feature>
<feature type="region of interest" description="Disordered" evidence="5">
    <location>
        <begin position="1"/>
        <end position="36"/>
    </location>
</feature>